<keyword evidence="2" id="KW-1185">Reference proteome</keyword>
<dbReference type="RefSeq" id="WP_141289780.1">
    <property type="nucleotide sequence ID" value="NZ_BAAAEW010000026.1"/>
</dbReference>
<dbReference type="EMBL" id="BAAAEW010000026">
    <property type="protein sequence ID" value="GAA0760933.1"/>
    <property type="molecule type" value="Genomic_DNA"/>
</dbReference>
<name>A0ABN1KBB7_9BURK</name>
<dbReference type="SUPFAM" id="SSF109604">
    <property type="entry name" value="HD-domain/PDEase-like"/>
    <property type="match status" value="1"/>
</dbReference>
<protein>
    <submittedName>
        <fullName evidence="1">HD domain-containing protein</fullName>
    </submittedName>
</protein>
<dbReference type="Gene3D" id="1.10.3210.10">
    <property type="entry name" value="Hypothetical protein af1432"/>
    <property type="match status" value="1"/>
</dbReference>
<dbReference type="Proteomes" id="UP001500279">
    <property type="component" value="Unassembled WGS sequence"/>
</dbReference>
<accession>A0ABN1KBB7</accession>
<dbReference type="PANTHER" id="PTHR46246">
    <property type="entry name" value="GUANOSINE-3',5'-BIS(DIPHOSPHATE) 3'-PYROPHOSPHOHYDROLASE MESH1"/>
    <property type="match status" value="1"/>
</dbReference>
<dbReference type="Pfam" id="PF13328">
    <property type="entry name" value="HD_4"/>
    <property type="match status" value="1"/>
</dbReference>
<reference evidence="1 2" key="1">
    <citation type="journal article" date="2019" name="Int. J. Syst. Evol. Microbiol.">
        <title>The Global Catalogue of Microorganisms (GCM) 10K type strain sequencing project: providing services to taxonomists for standard genome sequencing and annotation.</title>
        <authorList>
            <consortium name="The Broad Institute Genomics Platform"/>
            <consortium name="The Broad Institute Genome Sequencing Center for Infectious Disease"/>
            <person name="Wu L."/>
            <person name="Ma J."/>
        </authorList>
    </citation>
    <scope>NUCLEOTIDE SEQUENCE [LARGE SCALE GENOMIC DNA]</scope>
    <source>
        <strain evidence="1 2">JCM 15503</strain>
    </source>
</reference>
<dbReference type="InterPro" id="IPR052194">
    <property type="entry name" value="MESH1"/>
</dbReference>
<comment type="caution">
    <text evidence="1">The sequence shown here is derived from an EMBL/GenBank/DDBJ whole genome shotgun (WGS) entry which is preliminary data.</text>
</comment>
<organism evidence="1 2">
    <name type="scientific">Ideonella azotifigens</name>
    <dbReference type="NCBI Taxonomy" id="513160"/>
    <lineage>
        <taxon>Bacteria</taxon>
        <taxon>Pseudomonadati</taxon>
        <taxon>Pseudomonadota</taxon>
        <taxon>Betaproteobacteria</taxon>
        <taxon>Burkholderiales</taxon>
        <taxon>Sphaerotilaceae</taxon>
        <taxon>Ideonella</taxon>
    </lineage>
</organism>
<gene>
    <name evidence="1" type="ORF">GCM10009107_44070</name>
</gene>
<evidence type="ECO:0000313" key="1">
    <source>
        <dbReference type="EMBL" id="GAA0760933.1"/>
    </source>
</evidence>
<sequence length="146" mass="15591">MSTLERAIEIAAAAHAGQVDKAGQPYILHPLRVMLRVSGEHARMAAVLHDVVEDTDVTLARLAAEGFAPEVVAAVEALTKRPGETRMAAAARAAVDTIARSVKLADNAENMDLSRIPNPTEKDHARLEEYRAVRALLLQAEGAPPA</sequence>
<evidence type="ECO:0000313" key="2">
    <source>
        <dbReference type="Proteomes" id="UP001500279"/>
    </source>
</evidence>
<dbReference type="PANTHER" id="PTHR46246:SF1">
    <property type="entry name" value="GUANOSINE-3',5'-BIS(DIPHOSPHATE) 3'-PYROPHOSPHOHYDROLASE MESH1"/>
    <property type="match status" value="1"/>
</dbReference>
<proteinExistence type="predicted"/>